<dbReference type="Gene3D" id="3.40.190.150">
    <property type="entry name" value="Bordetella uptake gene, domain 1"/>
    <property type="match status" value="1"/>
</dbReference>
<evidence type="ECO:0000256" key="1">
    <source>
        <dbReference type="ARBA" id="ARBA00006987"/>
    </source>
</evidence>
<dbReference type="OrthoDB" id="7375033at2"/>
<dbReference type="EMBL" id="CP031417">
    <property type="protein sequence ID" value="AXK81075.1"/>
    <property type="molecule type" value="Genomic_DNA"/>
</dbReference>
<dbReference type="AlphaFoldDB" id="A0A345ZVX8"/>
<dbReference type="RefSeq" id="WP_115691342.1">
    <property type="nucleotide sequence ID" value="NZ_CP031417.1"/>
</dbReference>
<organism evidence="3 4">
    <name type="scientific">Pseudolabrys taiwanensis</name>
    <dbReference type="NCBI Taxonomy" id="331696"/>
    <lineage>
        <taxon>Bacteria</taxon>
        <taxon>Pseudomonadati</taxon>
        <taxon>Pseudomonadota</taxon>
        <taxon>Alphaproteobacteria</taxon>
        <taxon>Hyphomicrobiales</taxon>
        <taxon>Xanthobacteraceae</taxon>
        <taxon>Pseudolabrys</taxon>
    </lineage>
</organism>
<dbReference type="KEGG" id="ptaw:DW352_11460"/>
<gene>
    <name evidence="3" type="ORF">DW352_11460</name>
</gene>
<accession>A0A345ZVX8</accession>
<dbReference type="CDD" id="cd13578">
    <property type="entry name" value="PBP2_Bug27"/>
    <property type="match status" value="1"/>
</dbReference>
<keyword evidence="2" id="KW-0732">Signal</keyword>
<comment type="similarity">
    <text evidence="1">Belongs to the UPF0065 (bug) family.</text>
</comment>
<dbReference type="PIRSF" id="PIRSF017082">
    <property type="entry name" value="YflP"/>
    <property type="match status" value="1"/>
</dbReference>
<feature type="chain" id="PRO_5016815492" evidence="2">
    <location>
        <begin position="24"/>
        <end position="323"/>
    </location>
</feature>
<reference evidence="3 4" key="1">
    <citation type="submission" date="2018-07" db="EMBL/GenBank/DDBJ databases">
        <authorList>
            <person name="Quirk P.G."/>
            <person name="Krulwich T.A."/>
        </authorList>
    </citation>
    <scope>NUCLEOTIDE SEQUENCE [LARGE SCALE GENOMIC DNA]</scope>
    <source>
        <strain evidence="3 4">CC-BB4</strain>
    </source>
</reference>
<feature type="signal peptide" evidence="2">
    <location>
        <begin position="1"/>
        <end position="23"/>
    </location>
</feature>
<dbReference type="InterPro" id="IPR042100">
    <property type="entry name" value="Bug_dom1"/>
</dbReference>
<dbReference type="PANTHER" id="PTHR42928">
    <property type="entry name" value="TRICARBOXYLATE-BINDING PROTEIN"/>
    <property type="match status" value="1"/>
</dbReference>
<dbReference type="InterPro" id="IPR005064">
    <property type="entry name" value="BUG"/>
</dbReference>
<evidence type="ECO:0000313" key="3">
    <source>
        <dbReference type="EMBL" id="AXK81075.1"/>
    </source>
</evidence>
<proteinExistence type="inferred from homology"/>
<dbReference type="Pfam" id="PF03401">
    <property type="entry name" value="TctC"/>
    <property type="match status" value="1"/>
</dbReference>
<evidence type="ECO:0000256" key="2">
    <source>
        <dbReference type="SAM" id="SignalP"/>
    </source>
</evidence>
<name>A0A345ZVX8_9HYPH</name>
<dbReference type="Gene3D" id="3.40.190.10">
    <property type="entry name" value="Periplasmic binding protein-like II"/>
    <property type="match status" value="1"/>
</dbReference>
<dbReference type="Proteomes" id="UP000254889">
    <property type="component" value="Chromosome"/>
</dbReference>
<dbReference type="SUPFAM" id="SSF53850">
    <property type="entry name" value="Periplasmic binding protein-like II"/>
    <property type="match status" value="1"/>
</dbReference>
<dbReference type="PANTHER" id="PTHR42928:SF5">
    <property type="entry name" value="BLR1237 PROTEIN"/>
    <property type="match status" value="1"/>
</dbReference>
<keyword evidence="4" id="KW-1185">Reference proteome</keyword>
<sequence>MNHIVKTVLVAACLAGFAASVDAAEWPSERPIRVLVGFGAGGGTDIVSRVVAQPLSELLHQSVVVENKPGAGGSIASEQVAKAAPDGYTASMLSAGHAISAVMLKSLRYDSVKDFAPVSWVADSAFVVVARKDFPANDIKGLVALAKASPGKLNFASVGVGSTQHFAGELLRQMTGMDVKHIPYRGTPAVVAALRAGEVDYAVELVHAVLGQVQAGDLKLLAVATPQRWPIIPDTPTVAESGVPGYAVLSWYGFVYPAGTPQPIVDKTNAALKEILSRPDIREKLAKVGAVVHVSTPAEFGEHLAADVVKWKDVRDKAGLQPE</sequence>
<protein>
    <submittedName>
        <fullName evidence="3">Tripartite tricarboxylate transporter substrate binding protein</fullName>
    </submittedName>
</protein>
<evidence type="ECO:0000313" key="4">
    <source>
        <dbReference type="Proteomes" id="UP000254889"/>
    </source>
</evidence>